<proteinExistence type="inferred from homology"/>
<dbReference type="GO" id="GO:0005783">
    <property type="term" value="C:endoplasmic reticulum"/>
    <property type="evidence" value="ECO:0007669"/>
    <property type="project" value="TreeGrafter"/>
</dbReference>
<dbReference type="STRING" id="703135.A0A2A9NEC5"/>
<feature type="compositionally biased region" description="Low complexity" evidence="4">
    <location>
        <begin position="147"/>
        <end position="162"/>
    </location>
</feature>
<comment type="similarity">
    <text evidence="1 3">Belongs to the UPP synthase family.</text>
</comment>
<dbReference type="EMBL" id="KZ302240">
    <property type="protein sequence ID" value="PFH46072.1"/>
    <property type="molecule type" value="Genomic_DNA"/>
</dbReference>
<dbReference type="SUPFAM" id="SSF64005">
    <property type="entry name" value="Undecaprenyl diphosphate synthase"/>
    <property type="match status" value="1"/>
</dbReference>
<dbReference type="InterPro" id="IPR036424">
    <property type="entry name" value="UPP_synth-like_sf"/>
</dbReference>
<dbReference type="CDD" id="cd00475">
    <property type="entry name" value="Cis_IPPS"/>
    <property type="match status" value="1"/>
</dbReference>
<dbReference type="GO" id="GO:0016094">
    <property type="term" value="P:polyprenol biosynthetic process"/>
    <property type="evidence" value="ECO:0007669"/>
    <property type="project" value="TreeGrafter"/>
</dbReference>
<keyword evidence="6" id="KW-1185">Reference proteome</keyword>
<dbReference type="GO" id="GO:1904423">
    <property type="term" value="C:dehydrodolichyl diphosphate synthase complex"/>
    <property type="evidence" value="ECO:0007669"/>
    <property type="project" value="TreeGrafter"/>
</dbReference>
<protein>
    <recommendedName>
        <fullName evidence="3">Alkyl transferase</fullName>
        <ecNumber evidence="3">2.5.1.-</ecNumber>
    </recommendedName>
</protein>
<name>A0A2A9NEC5_9AGAR</name>
<dbReference type="AlphaFoldDB" id="A0A2A9NEC5"/>
<dbReference type="Pfam" id="PF01255">
    <property type="entry name" value="Prenyltransf"/>
    <property type="match status" value="1"/>
</dbReference>
<dbReference type="PANTHER" id="PTHR10291:SF43">
    <property type="entry name" value="DEHYDRODOLICHYL DIPHOSPHATE SYNTHASE COMPLEX SUBUNIT DHDDS"/>
    <property type="match status" value="1"/>
</dbReference>
<evidence type="ECO:0000256" key="1">
    <source>
        <dbReference type="ARBA" id="ARBA00005432"/>
    </source>
</evidence>
<dbReference type="OrthoDB" id="4173905at2759"/>
<feature type="region of interest" description="Disordered" evidence="4">
    <location>
        <begin position="143"/>
        <end position="162"/>
    </location>
</feature>
<dbReference type="PROSITE" id="PS01066">
    <property type="entry name" value="UPP_SYNTHASE"/>
    <property type="match status" value="1"/>
</dbReference>
<evidence type="ECO:0000256" key="4">
    <source>
        <dbReference type="SAM" id="MobiDB-lite"/>
    </source>
</evidence>
<evidence type="ECO:0000256" key="3">
    <source>
        <dbReference type="RuleBase" id="RU363018"/>
    </source>
</evidence>
<accession>A0A2A9NEC5</accession>
<organism evidence="5 6">
    <name type="scientific">Amanita thiersii Skay4041</name>
    <dbReference type="NCBI Taxonomy" id="703135"/>
    <lineage>
        <taxon>Eukaryota</taxon>
        <taxon>Fungi</taxon>
        <taxon>Dikarya</taxon>
        <taxon>Basidiomycota</taxon>
        <taxon>Agaricomycotina</taxon>
        <taxon>Agaricomycetes</taxon>
        <taxon>Agaricomycetidae</taxon>
        <taxon>Agaricales</taxon>
        <taxon>Pluteineae</taxon>
        <taxon>Amanitaceae</taxon>
        <taxon>Amanita</taxon>
    </lineage>
</organism>
<dbReference type="InterPro" id="IPR018520">
    <property type="entry name" value="UPP_synth-like_CS"/>
</dbReference>
<gene>
    <name evidence="5" type="ORF">AMATHDRAFT_70663</name>
</gene>
<evidence type="ECO:0000313" key="6">
    <source>
        <dbReference type="Proteomes" id="UP000242287"/>
    </source>
</evidence>
<dbReference type="GO" id="GO:0005811">
    <property type="term" value="C:lipid droplet"/>
    <property type="evidence" value="ECO:0007669"/>
    <property type="project" value="TreeGrafter"/>
</dbReference>
<reference evidence="5 6" key="1">
    <citation type="submission" date="2014-02" db="EMBL/GenBank/DDBJ databases">
        <title>Transposable element dynamics among asymbiotic and ectomycorrhizal Amanita fungi.</title>
        <authorList>
            <consortium name="DOE Joint Genome Institute"/>
            <person name="Hess J."/>
            <person name="Skrede I."/>
            <person name="Wolfe B."/>
            <person name="LaButti K."/>
            <person name="Ohm R.A."/>
            <person name="Grigoriev I.V."/>
            <person name="Pringle A."/>
        </authorList>
    </citation>
    <scope>NUCLEOTIDE SEQUENCE [LARGE SCALE GENOMIC DNA]</scope>
    <source>
        <strain evidence="5 6">SKay4041</strain>
    </source>
</reference>
<dbReference type="Proteomes" id="UP000242287">
    <property type="component" value="Unassembled WGS sequence"/>
</dbReference>
<keyword evidence="2 3" id="KW-0808">Transferase</keyword>
<evidence type="ECO:0000313" key="5">
    <source>
        <dbReference type="EMBL" id="PFH46072.1"/>
    </source>
</evidence>
<dbReference type="Gene3D" id="3.40.1180.10">
    <property type="entry name" value="Decaprenyl diphosphate synthase-like"/>
    <property type="match status" value="1"/>
</dbReference>
<evidence type="ECO:0000256" key="2">
    <source>
        <dbReference type="ARBA" id="ARBA00022679"/>
    </source>
</evidence>
<sequence length="264" mass="29764">MDGNRRYARSRHQLVQEGHSAGFLALRRILELCLKLNVKCVSTYAFSIENFKRPPEEVDALMNLAEEKLLEICRHGDLLDSYGVQLNVVGKTELLPENVQLAVKKAEGMTRHNNRALLNICMPYTAQDEIATAVRDCVHDALSSRHSSQPSQPPLNIDSNSDSGLDLDSETEIAAELRNLPIITEEDITSHLMLTRAGSPPLDVLVRTSGVKRLSDFMLWQSCEGAQIYFSSSYWPEFGFWDFIPIILDYQRQVWSKRAALAVS</sequence>
<dbReference type="GO" id="GO:0016020">
    <property type="term" value="C:membrane"/>
    <property type="evidence" value="ECO:0007669"/>
    <property type="project" value="TreeGrafter"/>
</dbReference>
<dbReference type="NCBIfam" id="TIGR00055">
    <property type="entry name" value="uppS"/>
    <property type="match status" value="1"/>
</dbReference>
<dbReference type="EC" id="2.5.1.-" evidence="3"/>
<dbReference type="PANTHER" id="PTHR10291">
    <property type="entry name" value="DEHYDRODOLICHYL DIPHOSPHATE SYNTHASE FAMILY MEMBER"/>
    <property type="match status" value="1"/>
</dbReference>
<dbReference type="GO" id="GO:0045547">
    <property type="term" value="F:ditrans,polycis-polyprenyl diphosphate synthase [(2E,6E)-farnesyl diphosphate specific] activity"/>
    <property type="evidence" value="ECO:0007669"/>
    <property type="project" value="TreeGrafter"/>
</dbReference>
<dbReference type="InterPro" id="IPR001441">
    <property type="entry name" value="UPP_synth-like"/>
</dbReference>